<dbReference type="GO" id="GO:0046872">
    <property type="term" value="F:metal ion binding"/>
    <property type="evidence" value="ECO:0007669"/>
    <property type="project" value="UniProtKB-KW"/>
</dbReference>
<dbReference type="GO" id="GO:0016040">
    <property type="term" value="F:glutamate synthase (NADH) activity"/>
    <property type="evidence" value="ECO:0007669"/>
    <property type="project" value="TreeGrafter"/>
</dbReference>
<dbReference type="SUPFAM" id="SSF56235">
    <property type="entry name" value="N-terminal nucleophile aminohydrolases (Ntn hydrolases)"/>
    <property type="match status" value="1"/>
</dbReference>
<evidence type="ECO:0000256" key="13">
    <source>
        <dbReference type="ARBA" id="ARBA00023291"/>
    </source>
</evidence>
<dbReference type="EMBL" id="MUJZ01052202">
    <property type="protein sequence ID" value="OTF73311.1"/>
    <property type="molecule type" value="Genomic_DNA"/>
</dbReference>
<keyword evidence="12" id="KW-0314">Glutamate biosynthesis</keyword>
<evidence type="ECO:0000256" key="15">
    <source>
        <dbReference type="ARBA" id="ARBA00039085"/>
    </source>
</evidence>
<reference evidence="18 19" key="1">
    <citation type="submission" date="2017-03" db="EMBL/GenBank/DDBJ databases">
        <title>Genome Survey of Euroglyphus maynei.</title>
        <authorList>
            <person name="Arlian L.G."/>
            <person name="Morgan M.S."/>
            <person name="Rider S.D."/>
        </authorList>
    </citation>
    <scope>NUCLEOTIDE SEQUENCE [LARGE SCALE GENOMIC DNA]</scope>
    <source>
        <strain evidence="18">Arlian Lab</strain>
        <tissue evidence="18">Whole body</tissue>
    </source>
</reference>
<evidence type="ECO:0000256" key="6">
    <source>
        <dbReference type="ARBA" id="ARBA00022643"/>
    </source>
</evidence>
<comment type="similarity">
    <text evidence="3">Belongs to the glutamate synthase family.</text>
</comment>
<evidence type="ECO:0000256" key="11">
    <source>
        <dbReference type="ARBA" id="ARBA00023014"/>
    </source>
</evidence>
<evidence type="ECO:0000256" key="12">
    <source>
        <dbReference type="ARBA" id="ARBA00023164"/>
    </source>
</evidence>
<comment type="pathway">
    <text evidence="14">Amino-acid biosynthesis; L-glutamate biosynthesis via GLT pathway; L-glutamate from 2-oxoglutarate and L-glutamine (ferredoxin route): step 1/1.</text>
</comment>
<keyword evidence="10" id="KW-0408">Iron</keyword>
<dbReference type="GO" id="GO:0016041">
    <property type="term" value="F:glutamate synthase (ferredoxin) activity"/>
    <property type="evidence" value="ECO:0007669"/>
    <property type="project" value="UniProtKB-EC"/>
</dbReference>
<comment type="cofactor">
    <cofactor evidence="2">
        <name>[3Fe-4S] cluster</name>
        <dbReference type="ChEBI" id="CHEBI:21137"/>
    </cofactor>
</comment>
<dbReference type="GO" id="GO:0019676">
    <property type="term" value="P:ammonia assimilation cycle"/>
    <property type="evidence" value="ECO:0007669"/>
    <property type="project" value="TreeGrafter"/>
</dbReference>
<dbReference type="PANTHER" id="PTHR11938:SF133">
    <property type="entry name" value="GLUTAMATE SYNTHASE (NADH)"/>
    <property type="match status" value="1"/>
</dbReference>
<evidence type="ECO:0000256" key="7">
    <source>
        <dbReference type="ARBA" id="ARBA00022723"/>
    </source>
</evidence>
<sequence>MASEVGVVDFPNEEIIARGRLKPGRMLLIDTEEQTIVKDEEIKLKIARKRPLAEWLKELFTIEDLRAAHTVSKLAKDGSFKRKAVLLEGRSEEEVERRAKVLEDRRLPLFAYTTETINLLLLPMVRTQKEALGSMGNDEPLACLSLYQPLIYGYFKQLFAQVTNPPIDPIREKIVMSLACPVGPEANI</sequence>
<dbReference type="SUPFAM" id="SSF51395">
    <property type="entry name" value="FMN-linked oxidoreductases"/>
    <property type="match status" value="1"/>
</dbReference>
<comment type="cofactor">
    <cofactor evidence="1">
        <name>FMN</name>
        <dbReference type="ChEBI" id="CHEBI:58210"/>
    </cofactor>
</comment>
<evidence type="ECO:0000256" key="8">
    <source>
        <dbReference type="ARBA" id="ARBA00022962"/>
    </source>
</evidence>
<feature type="domain" description="Glutamate synthase central-N" evidence="17">
    <location>
        <begin position="106"/>
        <end position="188"/>
    </location>
</feature>
<evidence type="ECO:0000256" key="2">
    <source>
        <dbReference type="ARBA" id="ARBA00001927"/>
    </source>
</evidence>
<dbReference type="Pfam" id="PF04898">
    <property type="entry name" value="Glu_syn_central"/>
    <property type="match status" value="1"/>
</dbReference>
<comment type="caution">
    <text evidence="18">The sequence shown here is derived from an EMBL/GenBank/DDBJ whole genome shotgun (WGS) entry which is preliminary data.</text>
</comment>
<dbReference type="AlphaFoldDB" id="A0A1Y3AXU5"/>
<accession>A0A1Y3AXU5</accession>
<evidence type="ECO:0000313" key="19">
    <source>
        <dbReference type="Proteomes" id="UP000194236"/>
    </source>
</evidence>
<keyword evidence="9" id="KW-0560">Oxidoreductase</keyword>
<name>A0A1Y3AXU5_EURMA</name>
<evidence type="ECO:0000256" key="10">
    <source>
        <dbReference type="ARBA" id="ARBA00023004"/>
    </source>
</evidence>
<evidence type="ECO:0000256" key="1">
    <source>
        <dbReference type="ARBA" id="ARBA00001917"/>
    </source>
</evidence>
<dbReference type="Pfam" id="PF00310">
    <property type="entry name" value="GATase_2"/>
    <property type="match status" value="1"/>
</dbReference>
<evidence type="ECO:0000313" key="18">
    <source>
        <dbReference type="EMBL" id="OTF73311.1"/>
    </source>
</evidence>
<dbReference type="InterPro" id="IPR050711">
    <property type="entry name" value="ET-N_metabolism_enzyme"/>
</dbReference>
<proteinExistence type="inferred from homology"/>
<keyword evidence="8" id="KW-0315">Glutamine amidotransferase</keyword>
<feature type="domain" description="Glutamine amidotransferase type-2" evidence="16">
    <location>
        <begin position="1"/>
        <end position="55"/>
    </location>
</feature>
<evidence type="ECO:0000259" key="17">
    <source>
        <dbReference type="Pfam" id="PF04898"/>
    </source>
</evidence>
<keyword evidence="11" id="KW-0411">Iron-sulfur</keyword>
<dbReference type="InterPro" id="IPR017932">
    <property type="entry name" value="GATase_2_dom"/>
</dbReference>
<dbReference type="PANTHER" id="PTHR11938">
    <property type="entry name" value="FAD NADPH DEHYDROGENASE/OXIDOREDUCTASE"/>
    <property type="match status" value="1"/>
</dbReference>
<keyword evidence="13" id="KW-0003">3Fe-4S</keyword>
<evidence type="ECO:0000256" key="4">
    <source>
        <dbReference type="ARBA" id="ARBA00022605"/>
    </source>
</evidence>
<dbReference type="Proteomes" id="UP000194236">
    <property type="component" value="Unassembled WGS sequence"/>
</dbReference>
<evidence type="ECO:0000256" key="9">
    <source>
        <dbReference type="ARBA" id="ARBA00023002"/>
    </source>
</evidence>
<evidence type="ECO:0000259" key="16">
    <source>
        <dbReference type="Pfam" id="PF00310"/>
    </source>
</evidence>
<dbReference type="InterPro" id="IPR006982">
    <property type="entry name" value="Glu_synth_centr_N"/>
</dbReference>
<dbReference type="InterPro" id="IPR029055">
    <property type="entry name" value="Ntn_hydrolases_N"/>
</dbReference>
<dbReference type="OrthoDB" id="4327079at2759"/>
<keyword evidence="4" id="KW-0028">Amino-acid biosynthesis</keyword>
<keyword evidence="6" id="KW-0288">FMN</keyword>
<evidence type="ECO:0000256" key="5">
    <source>
        <dbReference type="ARBA" id="ARBA00022630"/>
    </source>
</evidence>
<gene>
    <name evidence="18" type="ORF">BLA29_010840</name>
</gene>
<dbReference type="GO" id="GO:0051538">
    <property type="term" value="F:3 iron, 4 sulfur cluster binding"/>
    <property type="evidence" value="ECO:0007669"/>
    <property type="project" value="UniProtKB-KW"/>
</dbReference>
<dbReference type="Gene3D" id="3.20.20.70">
    <property type="entry name" value="Aldolase class I"/>
    <property type="match status" value="1"/>
</dbReference>
<keyword evidence="19" id="KW-1185">Reference proteome</keyword>
<feature type="non-terminal residue" evidence="18">
    <location>
        <position position="188"/>
    </location>
</feature>
<dbReference type="InterPro" id="IPR013785">
    <property type="entry name" value="Aldolase_TIM"/>
</dbReference>
<evidence type="ECO:0000256" key="3">
    <source>
        <dbReference type="ARBA" id="ARBA00009716"/>
    </source>
</evidence>
<dbReference type="Gene3D" id="3.60.20.10">
    <property type="entry name" value="Glutamine Phosphoribosylpyrophosphate, subunit 1, domain 1"/>
    <property type="match status" value="1"/>
</dbReference>
<evidence type="ECO:0000256" key="14">
    <source>
        <dbReference type="ARBA" id="ARBA00037928"/>
    </source>
</evidence>
<keyword evidence="7" id="KW-0479">Metal-binding</keyword>
<organism evidence="18 19">
    <name type="scientific">Euroglyphus maynei</name>
    <name type="common">Mayne's house dust mite</name>
    <dbReference type="NCBI Taxonomy" id="6958"/>
    <lineage>
        <taxon>Eukaryota</taxon>
        <taxon>Metazoa</taxon>
        <taxon>Ecdysozoa</taxon>
        <taxon>Arthropoda</taxon>
        <taxon>Chelicerata</taxon>
        <taxon>Arachnida</taxon>
        <taxon>Acari</taxon>
        <taxon>Acariformes</taxon>
        <taxon>Sarcoptiformes</taxon>
        <taxon>Astigmata</taxon>
        <taxon>Psoroptidia</taxon>
        <taxon>Analgoidea</taxon>
        <taxon>Pyroglyphidae</taxon>
        <taxon>Pyroglyphinae</taxon>
        <taxon>Euroglyphus</taxon>
    </lineage>
</organism>
<dbReference type="GO" id="GO:0006537">
    <property type="term" value="P:glutamate biosynthetic process"/>
    <property type="evidence" value="ECO:0007669"/>
    <property type="project" value="UniProtKB-KW"/>
</dbReference>
<dbReference type="EC" id="1.4.7.1" evidence="15"/>
<keyword evidence="5" id="KW-0285">Flavoprotein</keyword>
<protein>
    <recommendedName>
        <fullName evidence="15">glutamate synthase (ferredoxin)</fullName>
        <ecNumber evidence="15">1.4.7.1</ecNumber>
    </recommendedName>
</protein>